<evidence type="ECO:0000256" key="4">
    <source>
        <dbReference type="ARBA" id="ARBA00022989"/>
    </source>
</evidence>
<evidence type="ECO:0000259" key="7">
    <source>
        <dbReference type="PROSITE" id="PS50850"/>
    </source>
</evidence>
<keyword evidence="5 6" id="KW-0472">Membrane</keyword>
<feature type="transmembrane region" description="Helical" evidence="6">
    <location>
        <begin position="106"/>
        <end position="127"/>
    </location>
</feature>
<dbReference type="Gene3D" id="1.20.1250.20">
    <property type="entry name" value="MFS general substrate transporter like domains"/>
    <property type="match status" value="2"/>
</dbReference>
<dbReference type="InterPro" id="IPR011701">
    <property type="entry name" value="MFS"/>
</dbReference>
<dbReference type="PROSITE" id="PS50850">
    <property type="entry name" value="MFS"/>
    <property type="match status" value="1"/>
</dbReference>
<keyword evidence="2" id="KW-0813">Transport</keyword>
<evidence type="ECO:0000256" key="3">
    <source>
        <dbReference type="ARBA" id="ARBA00022692"/>
    </source>
</evidence>
<evidence type="ECO:0000256" key="2">
    <source>
        <dbReference type="ARBA" id="ARBA00022448"/>
    </source>
</evidence>
<feature type="transmembrane region" description="Helical" evidence="6">
    <location>
        <begin position="148"/>
        <end position="167"/>
    </location>
</feature>
<feature type="transmembrane region" description="Helical" evidence="6">
    <location>
        <begin position="336"/>
        <end position="357"/>
    </location>
</feature>
<feature type="transmembrane region" description="Helical" evidence="6">
    <location>
        <begin position="173"/>
        <end position="194"/>
    </location>
</feature>
<dbReference type="EMBL" id="MNTG01000048">
    <property type="protein sequence ID" value="OLA36148.1"/>
    <property type="molecule type" value="Genomic_DNA"/>
</dbReference>
<name>A0A1Q6R182_9FIRM</name>
<evidence type="ECO:0000313" key="8">
    <source>
        <dbReference type="EMBL" id="OLA36148.1"/>
    </source>
</evidence>
<evidence type="ECO:0000256" key="1">
    <source>
        <dbReference type="ARBA" id="ARBA00004651"/>
    </source>
</evidence>
<comment type="caution">
    <text evidence="8">The sequence shown here is derived from an EMBL/GenBank/DDBJ whole genome shotgun (WGS) entry which is preliminary data.</text>
</comment>
<dbReference type="InterPro" id="IPR051788">
    <property type="entry name" value="MFS_Transporter"/>
</dbReference>
<dbReference type="GO" id="GO:0022857">
    <property type="term" value="F:transmembrane transporter activity"/>
    <property type="evidence" value="ECO:0007669"/>
    <property type="project" value="InterPro"/>
</dbReference>
<dbReference type="Pfam" id="PF07690">
    <property type="entry name" value="MFS_1"/>
    <property type="match status" value="1"/>
</dbReference>
<feature type="transmembrane region" description="Helical" evidence="6">
    <location>
        <begin position="278"/>
        <end position="296"/>
    </location>
</feature>
<gene>
    <name evidence="8" type="ORF">BHW43_10985</name>
</gene>
<feature type="domain" description="Major facilitator superfamily (MFS) profile" evidence="7">
    <location>
        <begin position="19"/>
        <end position="389"/>
    </location>
</feature>
<dbReference type="PANTHER" id="PTHR23514:SF13">
    <property type="entry name" value="INNER MEMBRANE PROTEIN YBJJ"/>
    <property type="match status" value="1"/>
</dbReference>
<feature type="transmembrane region" description="Helical" evidence="6">
    <location>
        <begin position="206"/>
        <end position="225"/>
    </location>
</feature>
<comment type="subcellular location">
    <subcellularLocation>
        <location evidence="1">Cell membrane</location>
        <topology evidence="1">Multi-pass membrane protein</topology>
    </subcellularLocation>
</comment>
<dbReference type="InterPro" id="IPR020846">
    <property type="entry name" value="MFS_dom"/>
</dbReference>
<reference evidence="8 9" key="1">
    <citation type="journal article" date="2016" name="Nat. Biotechnol.">
        <title>Measurement of bacterial replication rates in microbial communities.</title>
        <authorList>
            <person name="Brown C.T."/>
            <person name="Olm M.R."/>
            <person name="Thomas B.C."/>
            <person name="Banfield J.F."/>
        </authorList>
    </citation>
    <scope>NUCLEOTIDE SEQUENCE [LARGE SCALE GENOMIC DNA]</scope>
    <source>
        <strain evidence="8">46_33</strain>
    </source>
</reference>
<dbReference type="Proteomes" id="UP000186777">
    <property type="component" value="Unassembled WGS sequence"/>
</dbReference>
<dbReference type="GO" id="GO:0005886">
    <property type="term" value="C:plasma membrane"/>
    <property type="evidence" value="ECO:0007669"/>
    <property type="project" value="UniProtKB-SubCell"/>
</dbReference>
<feature type="transmembrane region" description="Helical" evidence="6">
    <location>
        <begin position="54"/>
        <end position="77"/>
    </location>
</feature>
<feature type="transmembrane region" description="Helical" evidence="6">
    <location>
        <begin position="84"/>
        <end position="100"/>
    </location>
</feature>
<dbReference type="STRING" id="626940.BHW43_10985"/>
<dbReference type="CDD" id="cd17393">
    <property type="entry name" value="MFS_MosC_like"/>
    <property type="match status" value="1"/>
</dbReference>
<dbReference type="RefSeq" id="WP_303680560.1">
    <property type="nucleotide sequence ID" value="NZ_MNTG01000048.1"/>
</dbReference>
<evidence type="ECO:0000256" key="6">
    <source>
        <dbReference type="SAM" id="Phobius"/>
    </source>
</evidence>
<proteinExistence type="predicted"/>
<dbReference type="SUPFAM" id="SSF103473">
    <property type="entry name" value="MFS general substrate transporter"/>
    <property type="match status" value="1"/>
</dbReference>
<evidence type="ECO:0000313" key="9">
    <source>
        <dbReference type="Proteomes" id="UP000186777"/>
    </source>
</evidence>
<accession>A0A1Q6R182</accession>
<feature type="transmembrane region" description="Helical" evidence="6">
    <location>
        <begin position="245"/>
        <end position="266"/>
    </location>
</feature>
<sequence length="390" mass="41143">MQINKPKNTLQNISVGSKEINAARVAFFLPGFVISTWAPMIPMVKARLNLEADVLGLLLLCIGISAFIFMPLAGALVQRFGCKKVVITGATLMALISVLLSCLPNIWSYAIALAFFGAVMGATDVSMNTNAVIVEKLAGRRLLSGMHAFWSIGCFASAGLFSVLASSGLNVTLIAALHCAIVLVLLAVFGRHLLDYKSPGGEKAFAIPRGIVIVLGILACISFLVEGSVMDWSGVLLTEVKNMDIALAGTGYAIFSVAMLIMRLLGDKTVQFLGEQKAVIGGSIVTAAGFALVVVLDNLYLNAFAFILIGLGCANIVPVFYSLLKYQKDMPISAAVTSVTSLGYTGVILGPALLGFVAHGINISAVFELVALLLVIEAGIAKYVFCKLKM</sequence>
<evidence type="ECO:0000256" key="5">
    <source>
        <dbReference type="ARBA" id="ARBA00023136"/>
    </source>
</evidence>
<feature type="transmembrane region" description="Helical" evidence="6">
    <location>
        <begin position="363"/>
        <end position="385"/>
    </location>
</feature>
<feature type="transmembrane region" description="Helical" evidence="6">
    <location>
        <begin position="302"/>
        <end position="324"/>
    </location>
</feature>
<dbReference type="PANTHER" id="PTHR23514">
    <property type="entry name" value="BYPASS OF STOP CODON PROTEIN 6"/>
    <property type="match status" value="1"/>
</dbReference>
<keyword evidence="4 6" id="KW-1133">Transmembrane helix</keyword>
<feature type="transmembrane region" description="Helical" evidence="6">
    <location>
        <begin position="21"/>
        <end position="42"/>
    </location>
</feature>
<dbReference type="InterPro" id="IPR036259">
    <property type="entry name" value="MFS_trans_sf"/>
</dbReference>
<protein>
    <submittedName>
        <fullName evidence="8">MFS transporter</fullName>
    </submittedName>
</protein>
<dbReference type="AlphaFoldDB" id="A0A1Q6R182"/>
<keyword evidence="3 6" id="KW-0812">Transmembrane</keyword>
<organism evidence="8 9">
    <name type="scientific">Phascolarctobacterium succinatutens</name>
    <dbReference type="NCBI Taxonomy" id="626940"/>
    <lineage>
        <taxon>Bacteria</taxon>
        <taxon>Bacillati</taxon>
        <taxon>Bacillota</taxon>
        <taxon>Negativicutes</taxon>
        <taxon>Acidaminococcales</taxon>
        <taxon>Acidaminococcaceae</taxon>
        <taxon>Phascolarctobacterium</taxon>
    </lineage>
</organism>